<name>A0ABV1F130_9BACI</name>
<comment type="caution">
    <text evidence="1">The sequence shown here is derived from an EMBL/GenBank/DDBJ whole genome shotgun (WGS) entry which is preliminary data.</text>
</comment>
<accession>A0ABV1F130</accession>
<dbReference type="Gene3D" id="3.40.50.1950">
    <property type="entry name" value="Flavin prenyltransferase-like"/>
    <property type="match status" value="1"/>
</dbReference>
<reference evidence="1 2" key="1">
    <citation type="submission" date="2024-03" db="EMBL/GenBank/DDBJ databases">
        <title>Human intestinal bacterial collection.</title>
        <authorList>
            <person name="Pauvert C."/>
            <person name="Hitch T.C.A."/>
            <person name="Clavel T."/>
        </authorList>
    </citation>
    <scope>NUCLEOTIDE SEQUENCE [LARGE SCALE GENOMIC DNA]</scope>
    <source>
        <strain evidence="1 2">CLA-SR-H024</strain>
    </source>
</reference>
<proteinExistence type="predicted"/>
<dbReference type="Proteomes" id="UP001465426">
    <property type="component" value="Unassembled WGS sequence"/>
</dbReference>
<sequence length="255" mass="29751">MEGELIGKIVRILSQREEKQKVLVLLFCSTHNQKEIHELLKKYRQDFDYTFLFSDNLQQLGVEEQWLDLGEKADGFRLIAENDLQNFDGVFVPFFTRNSLAKIVNGISDNFTLTVLQHLFLMNKPILVSSHSFKTDTDYAIYRELDQNEFINQMINAQEEMLKKMGAKVGTLIEFKTCVEEFASKKIQSDDSTKKGENQNFLFNASYQKFQKQVDTRGELLTLKDVQQNPDMALRQGVKFTDLAAEYLDEYQRRK</sequence>
<organism evidence="1 2">
    <name type="scientific">Niallia hominis</name>
    <dbReference type="NCBI Taxonomy" id="3133173"/>
    <lineage>
        <taxon>Bacteria</taxon>
        <taxon>Bacillati</taxon>
        <taxon>Bacillota</taxon>
        <taxon>Bacilli</taxon>
        <taxon>Bacillales</taxon>
        <taxon>Bacillaceae</taxon>
        <taxon>Niallia</taxon>
    </lineage>
</organism>
<protein>
    <recommendedName>
        <fullName evidence="3">Flavoprotein</fullName>
    </recommendedName>
</protein>
<gene>
    <name evidence="1" type="ORF">WMO63_10290</name>
</gene>
<dbReference type="RefSeq" id="WP_349204704.1">
    <property type="nucleotide sequence ID" value="NZ_JBBMFN010000020.1"/>
</dbReference>
<keyword evidence="2" id="KW-1185">Reference proteome</keyword>
<dbReference type="SUPFAM" id="SSF52507">
    <property type="entry name" value="Homo-oligomeric flavin-containing Cys decarboxylases, HFCD"/>
    <property type="match status" value="1"/>
</dbReference>
<dbReference type="InterPro" id="IPR036551">
    <property type="entry name" value="Flavin_trans-like"/>
</dbReference>
<evidence type="ECO:0000313" key="2">
    <source>
        <dbReference type="Proteomes" id="UP001465426"/>
    </source>
</evidence>
<evidence type="ECO:0000313" key="1">
    <source>
        <dbReference type="EMBL" id="MEQ2466052.1"/>
    </source>
</evidence>
<dbReference type="EMBL" id="JBBMFN010000020">
    <property type="protein sequence ID" value="MEQ2466052.1"/>
    <property type="molecule type" value="Genomic_DNA"/>
</dbReference>
<evidence type="ECO:0008006" key="3">
    <source>
        <dbReference type="Google" id="ProtNLM"/>
    </source>
</evidence>